<reference evidence="14 15" key="1">
    <citation type="journal article" date="2016" name="Nat. Commun.">
        <title>Thousands of microbial genomes shed light on interconnected biogeochemical processes in an aquifer system.</title>
        <authorList>
            <person name="Anantharaman K."/>
            <person name="Brown C.T."/>
            <person name="Hug L.A."/>
            <person name="Sharon I."/>
            <person name="Castelle C.J."/>
            <person name="Probst A.J."/>
            <person name="Thomas B.C."/>
            <person name="Singh A."/>
            <person name="Wilkins M.J."/>
            <person name="Karaoz U."/>
            <person name="Brodie E.L."/>
            <person name="Williams K.H."/>
            <person name="Hubbard S.S."/>
            <person name="Banfield J.F."/>
        </authorList>
    </citation>
    <scope>NUCLEOTIDE SEQUENCE [LARGE SCALE GENOMIC DNA]</scope>
</reference>
<gene>
    <name evidence="12" type="primary">htpX</name>
    <name evidence="14" type="ORF">A2W13_00690</name>
</gene>
<evidence type="ECO:0000256" key="1">
    <source>
        <dbReference type="ARBA" id="ARBA00004651"/>
    </source>
</evidence>
<evidence type="ECO:0000256" key="8">
    <source>
        <dbReference type="ARBA" id="ARBA00022833"/>
    </source>
</evidence>
<dbReference type="PANTHER" id="PTHR43221">
    <property type="entry name" value="PROTEASE HTPX"/>
    <property type="match status" value="1"/>
</dbReference>
<evidence type="ECO:0000256" key="7">
    <source>
        <dbReference type="ARBA" id="ARBA00022801"/>
    </source>
</evidence>
<accession>A0A1F7XCN4</accession>
<feature type="transmembrane region" description="Helical" evidence="12">
    <location>
        <begin position="16"/>
        <end position="41"/>
    </location>
</feature>
<evidence type="ECO:0000256" key="4">
    <source>
        <dbReference type="ARBA" id="ARBA00022670"/>
    </source>
</evidence>
<dbReference type="EMBL" id="MGFT01000004">
    <property type="protein sequence ID" value="OGM12158.1"/>
    <property type="molecule type" value="Genomic_DNA"/>
</dbReference>
<keyword evidence="6 12" id="KW-0479">Metal-binding</keyword>
<feature type="active site" evidence="12">
    <location>
        <position position="152"/>
    </location>
</feature>
<dbReference type="GO" id="GO:0008270">
    <property type="term" value="F:zinc ion binding"/>
    <property type="evidence" value="ECO:0007669"/>
    <property type="project" value="UniProtKB-UniRule"/>
</dbReference>
<dbReference type="GO" id="GO:0005886">
    <property type="term" value="C:plasma membrane"/>
    <property type="evidence" value="ECO:0007669"/>
    <property type="project" value="UniProtKB-SubCell"/>
</dbReference>
<dbReference type="EC" id="3.4.24.-" evidence="12"/>
<evidence type="ECO:0000259" key="13">
    <source>
        <dbReference type="Pfam" id="PF01435"/>
    </source>
</evidence>
<dbReference type="InterPro" id="IPR001915">
    <property type="entry name" value="Peptidase_M48"/>
</dbReference>
<dbReference type="AlphaFoldDB" id="A0A1F7XCN4"/>
<feature type="binding site" evidence="12">
    <location>
        <position position="151"/>
    </location>
    <ligand>
        <name>Zn(2+)</name>
        <dbReference type="ChEBI" id="CHEBI:29105"/>
        <note>catalytic</note>
    </ligand>
</feature>
<dbReference type="Pfam" id="PF01435">
    <property type="entry name" value="Peptidase_M48"/>
    <property type="match status" value="1"/>
</dbReference>
<evidence type="ECO:0000256" key="5">
    <source>
        <dbReference type="ARBA" id="ARBA00022692"/>
    </source>
</evidence>
<feature type="transmembrane region" description="Helical" evidence="12">
    <location>
        <begin position="163"/>
        <end position="182"/>
    </location>
</feature>
<evidence type="ECO:0000256" key="12">
    <source>
        <dbReference type="HAMAP-Rule" id="MF_00188"/>
    </source>
</evidence>
<comment type="similarity">
    <text evidence="2 12">Belongs to the peptidase M48B family.</text>
</comment>
<keyword evidence="10 12" id="KW-0482">Metalloprotease</keyword>
<evidence type="ECO:0000256" key="9">
    <source>
        <dbReference type="ARBA" id="ARBA00022989"/>
    </source>
</evidence>
<evidence type="ECO:0000256" key="11">
    <source>
        <dbReference type="ARBA" id="ARBA00023136"/>
    </source>
</evidence>
<comment type="subcellular location">
    <subcellularLocation>
        <location evidence="1 12">Cell membrane</location>
        <topology evidence="1 12">Multi-pass membrane protein</topology>
    </subcellularLocation>
</comment>
<protein>
    <recommendedName>
        <fullName evidence="12">Protease HtpX homolog</fullName>
        <ecNumber evidence="12">3.4.24.-</ecNumber>
    </recommendedName>
</protein>
<evidence type="ECO:0000256" key="6">
    <source>
        <dbReference type="ARBA" id="ARBA00022723"/>
    </source>
</evidence>
<organism evidence="14 15">
    <name type="scientific">Candidatus Woesebacteria bacterium RBG_16_36_11</name>
    <dbReference type="NCBI Taxonomy" id="1802481"/>
    <lineage>
        <taxon>Bacteria</taxon>
        <taxon>Candidatus Woeseibacteriota</taxon>
    </lineage>
</organism>
<evidence type="ECO:0000313" key="15">
    <source>
        <dbReference type="Proteomes" id="UP000178533"/>
    </source>
</evidence>
<proteinExistence type="inferred from homology"/>
<evidence type="ECO:0000256" key="10">
    <source>
        <dbReference type="ARBA" id="ARBA00023049"/>
    </source>
</evidence>
<feature type="binding site" evidence="12">
    <location>
        <position position="155"/>
    </location>
    <ligand>
        <name>Zn(2+)</name>
        <dbReference type="ChEBI" id="CHEBI:29105"/>
        <note>catalytic</note>
    </ligand>
</feature>
<comment type="caution">
    <text evidence="14">The sequence shown here is derived from an EMBL/GenBank/DDBJ whole genome shotgun (WGS) entry which is preliminary data.</text>
</comment>
<feature type="transmembrane region" description="Helical" evidence="12">
    <location>
        <begin position="47"/>
        <end position="68"/>
    </location>
</feature>
<keyword evidence="9 12" id="KW-1133">Transmembrane helix</keyword>
<dbReference type="PANTHER" id="PTHR43221:SF1">
    <property type="entry name" value="PROTEASE HTPX"/>
    <property type="match status" value="1"/>
</dbReference>
<dbReference type="GO" id="GO:0004222">
    <property type="term" value="F:metalloendopeptidase activity"/>
    <property type="evidence" value="ECO:0007669"/>
    <property type="project" value="UniProtKB-UniRule"/>
</dbReference>
<keyword evidence="7 12" id="KW-0378">Hydrolase</keyword>
<sequence length="310" mass="33820">MINIYESVSANKRKSAIIIVFFVIFVALAIYFISQAFAMYLGYQPGGLGIVGLSLIISGLMSLVGYYYSDKIVLTISGARLASRTKDFEFYTVAENLSIASGLPKPKLYVIEDSAPNAFATGRDPEHAVICATTGLLQKLDRTELEGVIGHELSHIKNYDSRLMSVVAVLVGTVALLGDWLIRIRWLGGRDNSDREGNQLGVIMLIVGIIFAILSPIVAQLIQLAISRRREFLADSGSVNLTRQPSGLISALQKISSDTEPLEAANKATAHLYIVNPFKGKTKSAVSTFSNLFNTHPPVEDRIKALRQMA</sequence>
<dbReference type="Gene3D" id="3.30.2010.10">
    <property type="entry name" value="Metalloproteases ('zincins'), catalytic domain"/>
    <property type="match status" value="1"/>
</dbReference>
<keyword evidence="8 12" id="KW-0862">Zinc</keyword>
<dbReference type="HAMAP" id="MF_00188">
    <property type="entry name" value="Pept_M48_protease_HtpX"/>
    <property type="match status" value="1"/>
</dbReference>
<dbReference type="Proteomes" id="UP000178533">
    <property type="component" value="Unassembled WGS sequence"/>
</dbReference>
<keyword evidence="11 12" id="KW-0472">Membrane</keyword>
<keyword evidence="3 12" id="KW-1003">Cell membrane</keyword>
<evidence type="ECO:0000256" key="2">
    <source>
        <dbReference type="ARBA" id="ARBA00009779"/>
    </source>
</evidence>
<dbReference type="InterPro" id="IPR050083">
    <property type="entry name" value="HtpX_protease"/>
</dbReference>
<feature type="binding site" evidence="12">
    <location>
        <position position="231"/>
    </location>
    <ligand>
        <name>Zn(2+)</name>
        <dbReference type="ChEBI" id="CHEBI:29105"/>
        <note>catalytic</note>
    </ligand>
</feature>
<feature type="domain" description="Peptidase M48" evidence="13">
    <location>
        <begin position="92"/>
        <end position="309"/>
    </location>
</feature>
<dbReference type="CDD" id="cd07340">
    <property type="entry name" value="M48B_Htpx_like"/>
    <property type="match status" value="1"/>
</dbReference>
<evidence type="ECO:0000256" key="3">
    <source>
        <dbReference type="ARBA" id="ARBA00022475"/>
    </source>
</evidence>
<keyword evidence="4 12" id="KW-0645">Protease</keyword>
<dbReference type="GO" id="GO:0006508">
    <property type="term" value="P:proteolysis"/>
    <property type="evidence" value="ECO:0007669"/>
    <property type="project" value="UniProtKB-KW"/>
</dbReference>
<feature type="transmembrane region" description="Helical" evidence="12">
    <location>
        <begin position="202"/>
        <end position="222"/>
    </location>
</feature>
<comment type="cofactor">
    <cofactor evidence="12">
        <name>Zn(2+)</name>
        <dbReference type="ChEBI" id="CHEBI:29105"/>
    </cofactor>
    <text evidence="12">Binds 1 zinc ion per subunit.</text>
</comment>
<evidence type="ECO:0000313" key="14">
    <source>
        <dbReference type="EMBL" id="OGM12158.1"/>
    </source>
</evidence>
<dbReference type="STRING" id="1802481.A2W13_00690"/>
<keyword evidence="5 12" id="KW-0812">Transmembrane</keyword>
<dbReference type="InterPro" id="IPR022919">
    <property type="entry name" value="Pept_M48_protease_HtpX"/>
</dbReference>
<name>A0A1F7XCN4_9BACT</name>